<sequence length="415" mass="43054">MPGEAAAAASGAAGGAAMVGAFAAGPAWAGKRGLAAATDQNDPNKQFKSKGAGKGKDWDRVGQIAVTSAKLALVVAKDVQDQRAAVYEAWEMGAAKPLPTFAIQAGQQCVADAKELTEQHMVDSQTDAAALGPPHLMIAAATIKGLATLVGPEAKKVLEEFWRTVVCAEGSEPLGSCIAHFQAKKNKAPNEEEKVRLIFSFDLHERNMKLIRGIIIAEIKRDGGQRKLGEAPRGPLQRELNRLLVGEPVPQVQTRARLVTPDLSQSSQSRGAPRSAPPAFRDSQRYRALETAGFLSAAPAPSQPVPEEEEDAAHAAEGDACADAGAEGADPAGAEREPVGACGAWEPCPAGGPAPAPVADEGEPDELVPDWKRRSERTGVSIFGVLAPKKAGAAPDGAPAAAPHPLLAPSYVSKA</sequence>
<keyword evidence="3" id="KW-1185">Reference proteome</keyword>
<feature type="region of interest" description="Disordered" evidence="1">
    <location>
        <begin position="390"/>
        <end position="415"/>
    </location>
</feature>
<dbReference type="EMBL" id="CAUYUJ010019484">
    <property type="protein sequence ID" value="CAK0891491.1"/>
    <property type="molecule type" value="Genomic_DNA"/>
</dbReference>
<feature type="region of interest" description="Disordered" evidence="1">
    <location>
        <begin position="254"/>
        <end position="281"/>
    </location>
</feature>
<feature type="region of interest" description="Disordered" evidence="1">
    <location>
        <begin position="297"/>
        <end position="373"/>
    </location>
</feature>
<feature type="compositionally biased region" description="Low complexity" evidence="1">
    <location>
        <begin position="390"/>
        <end position="409"/>
    </location>
</feature>
<evidence type="ECO:0000256" key="1">
    <source>
        <dbReference type="SAM" id="MobiDB-lite"/>
    </source>
</evidence>
<comment type="caution">
    <text evidence="2">The sequence shown here is derived from an EMBL/GenBank/DDBJ whole genome shotgun (WGS) entry which is preliminary data.</text>
</comment>
<feature type="compositionally biased region" description="Low complexity" evidence="1">
    <location>
        <begin position="340"/>
        <end position="349"/>
    </location>
</feature>
<name>A0ABN9WX60_9DINO</name>
<feature type="non-terminal residue" evidence="2">
    <location>
        <position position="415"/>
    </location>
</feature>
<organism evidence="2 3">
    <name type="scientific">Prorocentrum cordatum</name>
    <dbReference type="NCBI Taxonomy" id="2364126"/>
    <lineage>
        <taxon>Eukaryota</taxon>
        <taxon>Sar</taxon>
        <taxon>Alveolata</taxon>
        <taxon>Dinophyceae</taxon>
        <taxon>Prorocentrales</taxon>
        <taxon>Prorocentraceae</taxon>
        <taxon>Prorocentrum</taxon>
    </lineage>
</organism>
<gene>
    <name evidence="2" type="ORF">PCOR1329_LOCUS71433</name>
</gene>
<accession>A0ABN9WX60</accession>
<feature type="compositionally biased region" description="Low complexity" evidence="1">
    <location>
        <begin position="318"/>
        <end position="332"/>
    </location>
</feature>
<proteinExistence type="predicted"/>
<dbReference type="Proteomes" id="UP001189429">
    <property type="component" value="Unassembled WGS sequence"/>
</dbReference>
<feature type="region of interest" description="Disordered" evidence="1">
    <location>
        <begin position="32"/>
        <end position="57"/>
    </location>
</feature>
<evidence type="ECO:0000313" key="2">
    <source>
        <dbReference type="EMBL" id="CAK0891491.1"/>
    </source>
</evidence>
<protein>
    <submittedName>
        <fullName evidence="2">Uncharacterized protein</fullName>
    </submittedName>
</protein>
<evidence type="ECO:0000313" key="3">
    <source>
        <dbReference type="Proteomes" id="UP001189429"/>
    </source>
</evidence>
<reference evidence="2" key="1">
    <citation type="submission" date="2023-10" db="EMBL/GenBank/DDBJ databases">
        <authorList>
            <person name="Chen Y."/>
            <person name="Shah S."/>
            <person name="Dougan E. K."/>
            <person name="Thang M."/>
            <person name="Chan C."/>
        </authorList>
    </citation>
    <scope>NUCLEOTIDE SEQUENCE [LARGE SCALE GENOMIC DNA]</scope>
</reference>